<dbReference type="RefSeq" id="XP_022457962.1">
    <property type="nucleotide sequence ID" value="XM_022604153.1"/>
</dbReference>
<proteinExistence type="inferred from homology"/>
<comment type="similarity">
    <text evidence="2">Belongs to the glycosyl hydrolase 20 family.</text>
</comment>
<dbReference type="Gene3D" id="3.20.20.80">
    <property type="entry name" value="Glycosidases"/>
    <property type="match status" value="1"/>
</dbReference>
<dbReference type="HOGENOM" id="CLU_007082_0_0_1"/>
<evidence type="ECO:0000256" key="5">
    <source>
        <dbReference type="ARBA" id="ARBA00022801"/>
    </source>
</evidence>
<dbReference type="GeneID" id="34519350"/>
<evidence type="ECO:0000256" key="3">
    <source>
        <dbReference type="ARBA" id="ARBA00012663"/>
    </source>
</evidence>
<protein>
    <recommendedName>
        <fullName evidence="3">beta-N-acetylhexosaminidase</fullName>
        <ecNumber evidence="3">3.2.1.52</ecNumber>
    </recommendedName>
</protein>
<dbReference type="GO" id="GO:0030203">
    <property type="term" value="P:glycosaminoglycan metabolic process"/>
    <property type="evidence" value="ECO:0007669"/>
    <property type="project" value="TreeGrafter"/>
</dbReference>
<keyword evidence="6" id="KW-0325">Glycoprotein</keyword>
<keyword evidence="4" id="KW-0732">Signal</keyword>
<evidence type="ECO:0000256" key="7">
    <source>
        <dbReference type="ARBA" id="ARBA00023295"/>
    </source>
</evidence>
<dbReference type="InterPro" id="IPR017853">
    <property type="entry name" value="GH"/>
</dbReference>
<dbReference type="FunFam" id="3.20.20.80:FF:000063">
    <property type="entry name" value="Beta-hexosaminidase"/>
    <property type="match status" value="1"/>
</dbReference>
<evidence type="ECO:0000259" key="9">
    <source>
        <dbReference type="Pfam" id="PF00728"/>
    </source>
</evidence>
<dbReference type="Pfam" id="PF00728">
    <property type="entry name" value="Glyco_hydro_20"/>
    <property type="match status" value="1"/>
</dbReference>
<organism evidence="10 11">
    <name type="scientific">Kuraishia capsulata CBS 1993</name>
    <dbReference type="NCBI Taxonomy" id="1382522"/>
    <lineage>
        <taxon>Eukaryota</taxon>
        <taxon>Fungi</taxon>
        <taxon>Dikarya</taxon>
        <taxon>Ascomycota</taxon>
        <taxon>Saccharomycotina</taxon>
        <taxon>Pichiomycetes</taxon>
        <taxon>Pichiales</taxon>
        <taxon>Pichiaceae</taxon>
        <taxon>Kuraishia</taxon>
    </lineage>
</organism>
<dbReference type="GO" id="GO:0005975">
    <property type="term" value="P:carbohydrate metabolic process"/>
    <property type="evidence" value="ECO:0007669"/>
    <property type="project" value="InterPro"/>
</dbReference>
<accession>W6MM25</accession>
<keyword evidence="7" id="KW-0326">Glycosidase</keyword>
<dbReference type="SUPFAM" id="SSF51445">
    <property type="entry name" value="(Trans)glycosidases"/>
    <property type="match status" value="1"/>
</dbReference>
<dbReference type="AlphaFoldDB" id="W6MM25"/>
<dbReference type="InterPro" id="IPR025705">
    <property type="entry name" value="Beta_hexosaminidase_sua/sub"/>
</dbReference>
<comment type="catalytic activity">
    <reaction evidence="1">
        <text>Hydrolysis of terminal non-reducing N-acetyl-D-hexosamine residues in N-acetyl-beta-D-hexosaminides.</text>
        <dbReference type="EC" id="3.2.1.52"/>
    </reaction>
</comment>
<dbReference type="STRING" id="1382522.W6MM25"/>
<feature type="domain" description="Glycoside hydrolase family 20 catalytic" evidence="9">
    <location>
        <begin position="2"/>
        <end position="347"/>
    </location>
</feature>
<evidence type="ECO:0000256" key="4">
    <source>
        <dbReference type="ARBA" id="ARBA00022729"/>
    </source>
</evidence>
<evidence type="ECO:0000256" key="1">
    <source>
        <dbReference type="ARBA" id="ARBA00001231"/>
    </source>
</evidence>
<reference evidence="10" key="1">
    <citation type="submission" date="2013-12" db="EMBL/GenBank/DDBJ databases">
        <authorList>
            <person name="Genoscope - CEA"/>
        </authorList>
    </citation>
    <scope>NUCLEOTIDE SEQUENCE</scope>
    <source>
        <strain evidence="10">CBS 1993</strain>
    </source>
</reference>
<dbReference type="PANTHER" id="PTHR22600">
    <property type="entry name" value="BETA-HEXOSAMINIDASE"/>
    <property type="match status" value="1"/>
</dbReference>
<dbReference type="GO" id="GO:0016231">
    <property type="term" value="F:beta-N-acetylglucosaminidase activity"/>
    <property type="evidence" value="ECO:0007669"/>
    <property type="project" value="TreeGrafter"/>
</dbReference>
<evidence type="ECO:0000256" key="6">
    <source>
        <dbReference type="ARBA" id="ARBA00023180"/>
    </source>
</evidence>
<name>W6MM25_9ASCO</name>
<dbReference type="PRINTS" id="PR00738">
    <property type="entry name" value="GLHYDRLASE20"/>
</dbReference>
<dbReference type="PANTHER" id="PTHR22600:SF26">
    <property type="entry name" value="BETA-N-ACETYLHEXOSAMINIDASE"/>
    <property type="match status" value="1"/>
</dbReference>
<sequence length="403" mass="46368">MTVQSLLDQIDILAMAKMNVLHWHFVESQSWPIEMLKYPQMTNDAYSPEEIYTQEDIKKILKYGRERGVRIIPELDMPGHSSSGWRSVDPEIISCGDAFWCQSDKFHTSVEPNPGQLDIIYENTHEVLKDVYGELSGLFDDNLFHVGADEIVADCYNYSTHVQRWFAEDSSRTFRDLIQYWVDKTYPMFTGLKKDRRLIMWEDILTSDISAFNLSEEVIMQVWTNGPVHIKDLTSRGHDVIVSTSDYLYLDCGEASWLPNDPNFIDGFVGTPDTYNYNPGYGSSWCGPYKTYQRIYNYDIAANLTDEEAAHIIGGEVAIWAEQTDSLTLTSMVWPRSAAYAENLWSGNRDESGKRRNFVFTQRILNFREYLVALGFSAKALVPKYCLQHPHACDRQWDIAAAN</sequence>
<keyword evidence="11" id="KW-1185">Reference proteome</keyword>
<keyword evidence="5" id="KW-0378">Hydrolase</keyword>
<reference evidence="10" key="2">
    <citation type="submission" date="2014-02" db="EMBL/GenBank/DDBJ databases">
        <title>Complete DNA sequence of /Kuraishia capsulata/ illustrates novel genomic features among budding yeasts (/Saccharomycotina/).</title>
        <authorList>
            <person name="Morales L."/>
            <person name="Noel B."/>
            <person name="Porcel B."/>
            <person name="Marcet-Houben M."/>
            <person name="Hullo M-F."/>
            <person name="Sacerdot C."/>
            <person name="Tekaia F."/>
            <person name="Leh-Louis V."/>
            <person name="Despons L."/>
            <person name="Khanna V."/>
            <person name="Aury J-M."/>
            <person name="Barbe V."/>
            <person name="Couloux A."/>
            <person name="Labadie K."/>
            <person name="Pelletier E."/>
            <person name="Souciet J-L."/>
            <person name="Boekhout T."/>
            <person name="Gabaldon T."/>
            <person name="Wincker P."/>
            <person name="Dujon B."/>
        </authorList>
    </citation>
    <scope>NUCLEOTIDE SEQUENCE</scope>
    <source>
        <strain evidence="10">CBS 1993</strain>
    </source>
</reference>
<dbReference type="Proteomes" id="UP000019384">
    <property type="component" value="Unassembled WGS sequence"/>
</dbReference>
<feature type="active site" description="Proton donor" evidence="8">
    <location>
        <position position="150"/>
    </location>
</feature>
<evidence type="ECO:0000256" key="2">
    <source>
        <dbReference type="ARBA" id="ARBA00006285"/>
    </source>
</evidence>
<dbReference type="InterPro" id="IPR015883">
    <property type="entry name" value="Glyco_hydro_20_cat"/>
</dbReference>
<dbReference type="EMBL" id="HG793126">
    <property type="protein sequence ID" value="CDK25952.1"/>
    <property type="molecule type" value="Genomic_DNA"/>
</dbReference>
<dbReference type="OrthoDB" id="428480at2759"/>
<evidence type="ECO:0000256" key="8">
    <source>
        <dbReference type="PIRSR" id="PIRSR625705-1"/>
    </source>
</evidence>
<evidence type="ECO:0000313" key="11">
    <source>
        <dbReference type="Proteomes" id="UP000019384"/>
    </source>
</evidence>
<evidence type="ECO:0000313" key="10">
    <source>
        <dbReference type="EMBL" id="CDK25952.1"/>
    </source>
</evidence>
<gene>
    <name evidence="10" type="ORF">KUCA_T00001923001</name>
</gene>
<dbReference type="GO" id="GO:0016020">
    <property type="term" value="C:membrane"/>
    <property type="evidence" value="ECO:0007669"/>
    <property type="project" value="TreeGrafter"/>
</dbReference>
<dbReference type="EC" id="3.2.1.52" evidence="3"/>